<evidence type="ECO:0000256" key="1">
    <source>
        <dbReference type="SAM" id="MobiDB-lite"/>
    </source>
</evidence>
<evidence type="ECO:0000313" key="3">
    <source>
        <dbReference type="Proteomes" id="UP001215598"/>
    </source>
</evidence>
<proteinExistence type="predicted"/>
<dbReference type="Proteomes" id="UP001215598">
    <property type="component" value="Unassembled WGS sequence"/>
</dbReference>
<sequence length="180" mass="19454">MFAPGNPLRGIVSLFCLSNGLSLLFLRASAKASLAAAVAYASLSASRCAERAWRWPSMLLAWKTSLRLVVTLVWTQAQKIPPTFLHAVRGSHQIGPSLEPVQGPAGSWKCPQGYCAGHRMPAGWGLGVQPLKKVSFISIYQRRRTPYAGQVSGLPEDSGGRSIQGMGHYSSGCEQRQRMG</sequence>
<gene>
    <name evidence="2" type="ORF">B0H16DRAFT_304938</name>
</gene>
<organism evidence="2 3">
    <name type="scientific">Mycena metata</name>
    <dbReference type="NCBI Taxonomy" id="1033252"/>
    <lineage>
        <taxon>Eukaryota</taxon>
        <taxon>Fungi</taxon>
        <taxon>Dikarya</taxon>
        <taxon>Basidiomycota</taxon>
        <taxon>Agaricomycotina</taxon>
        <taxon>Agaricomycetes</taxon>
        <taxon>Agaricomycetidae</taxon>
        <taxon>Agaricales</taxon>
        <taxon>Marasmiineae</taxon>
        <taxon>Mycenaceae</taxon>
        <taxon>Mycena</taxon>
    </lineage>
</organism>
<feature type="region of interest" description="Disordered" evidence="1">
    <location>
        <begin position="150"/>
        <end position="180"/>
    </location>
</feature>
<keyword evidence="3" id="KW-1185">Reference proteome</keyword>
<protein>
    <submittedName>
        <fullName evidence="2">Uncharacterized protein</fullName>
    </submittedName>
</protein>
<evidence type="ECO:0000313" key="2">
    <source>
        <dbReference type="EMBL" id="KAJ7784638.1"/>
    </source>
</evidence>
<dbReference type="AlphaFoldDB" id="A0AAD7KHA9"/>
<comment type="caution">
    <text evidence="2">The sequence shown here is derived from an EMBL/GenBank/DDBJ whole genome shotgun (WGS) entry which is preliminary data.</text>
</comment>
<dbReference type="EMBL" id="JARKIB010000002">
    <property type="protein sequence ID" value="KAJ7784638.1"/>
    <property type="molecule type" value="Genomic_DNA"/>
</dbReference>
<name>A0AAD7KHA9_9AGAR</name>
<reference evidence="2" key="1">
    <citation type="submission" date="2023-03" db="EMBL/GenBank/DDBJ databases">
        <title>Massive genome expansion in bonnet fungi (Mycena s.s.) driven by repeated elements and novel gene families across ecological guilds.</title>
        <authorList>
            <consortium name="Lawrence Berkeley National Laboratory"/>
            <person name="Harder C.B."/>
            <person name="Miyauchi S."/>
            <person name="Viragh M."/>
            <person name="Kuo A."/>
            <person name="Thoen E."/>
            <person name="Andreopoulos B."/>
            <person name="Lu D."/>
            <person name="Skrede I."/>
            <person name="Drula E."/>
            <person name="Henrissat B."/>
            <person name="Morin E."/>
            <person name="Kohler A."/>
            <person name="Barry K."/>
            <person name="LaButti K."/>
            <person name="Morin E."/>
            <person name="Salamov A."/>
            <person name="Lipzen A."/>
            <person name="Mereny Z."/>
            <person name="Hegedus B."/>
            <person name="Baldrian P."/>
            <person name="Stursova M."/>
            <person name="Weitz H."/>
            <person name="Taylor A."/>
            <person name="Grigoriev I.V."/>
            <person name="Nagy L.G."/>
            <person name="Martin F."/>
            <person name="Kauserud H."/>
        </authorList>
    </citation>
    <scope>NUCLEOTIDE SEQUENCE</scope>
    <source>
        <strain evidence="2">CBHHK182m</strain>
    </source>
</reference>
<accession>A0AAD7KHA9</accession>